<dbReference type="InterPro" id="IPR036942">
    <property type="entry name" value="Beta-barrel_TonB_sf"/>
</dbReference>
<evidence type="ECO:0000256" key="6">
    <source>
        <dbReference type="ARBA" id="ARBA00023077"/>
    </source>
</evidence>
<dbReference type="PANTHER" id="PTHR30069:SF40">
    <property type="entry name" value="TONB-DEPENDENT RECEPTOR NMB0964-RELATED"/>
    <property type="match status" value="1"/>
</dbReference>
<dbReference type="EMBL" id="FNPE01000004">
    <property type="protein sequence ID" value="SDY33506.1"/>
    <property type="molecule type" value="Genomic_DNA"/>
</dbReference>
<dbReference type="GO" id="GO:0015344">
    <property type="term" value="F:siderophore uptake transmembrane transporter activity"/>
    <property type="evidence" value="ECO:0007669"/>
    <property type="project" value="TreeGrafter"/>
</dbReference>
<reference evidence="15 16" key="1">
    <citation type="submission" date="2016-10" db="EMBL/GenBank/DDBJ databases">
        <authorList>
            <person name="de Groot N.N."/>
        </authorList>
    </citation>
    <scope>NUCLEOTIDE SEQUENCE [LARGE SCALE GENOMIC DNA]</scope>
    <source>
        <strain evidence="15 16">LMG 24775</strain>
    </source>
</reference>
<keyword evidence="5 10" id="KW-0812">Transmembrane</keyword>
<feature type="compositionally biased region" description="Basic and acidic residues" evidence="12">
    <location>
        <begin position="370"/>
        <end position="391"/>
    </location>
</feature>
<evidence type="ECO:0000256" key="3">
    <source>
        <dbReference type="ARBA" id="ARBA00022448"/>
    </source>
</evidence>
<dbReference type="Pfam" id="PF07715">
    <property type="entry name" value="Plug"/>
    <property type="match status" value="1"/>
</dbReference>
<evidence type="ECO:0000259" key="13">
    <source>
        <dbReference type="Pfam" id="PF00593"/>
    </source>
</evidence>
<evidence type="ECO:0000256" key="1">
    <source>
        <dbReference type="ARBA" id="ARBA00004571"/>
    </source>
</evidence>
<keyword evidence="8" id="KW-0675">Receptor</keyword>
<evidence type="ECO:0000256" key="5">
    <source>
        <dbReference type="ARBA" id="ARBA00022692"/>
    </source>
</evidence>
<evidence type="ECO:0000256" key="11">
    <source>
        <dbReference type="RuleBase" id="RU003357"/>
    </source>
</evidence>
<keyword evidence="7 10" id="KW-0472">Membrane</keyword>
<accession>A0A1H3J0L0</accession>
<sequence length="776" mass="83546">MHIRSDGCVRLHGAPRLSVSDAIFCSARIPTSPGRGRPLPGRPVMRVTTKQYHQDAKVQGERMKLRPLLQQLLLAGVLGPAMAGLAMAAEPAEAGVAAAPGTATGAQADAPRSDTPVLNEVTVKASGLGLTSADMSTPATVLEGDVLTLRQAATLGETLDGEPGIHASHFGAGASRPIIRGMDGPRVQILSDGSELHDASTISPDHAVASEPMLATQIEVLRGPSALIYGGGGAMGGVVNILDDKIPTSIPKNGITGSAQLRGSTGAGETAGAFSLTGGAGQLAIHAEGMARDAGDYRVGSGWAPNGQSQGRVGGSFNRTDTGSLGLSWIGTQGYLGLAYTRQTARYGLPGHNHSFEGCHTHGDHLHCGGHDHGDEDGHDHGDEEHDHDHGSVPVVDLNSERWDLRGEWRNPTAGIAALRVRGGWTDYRHDEIEDGQVSTTFKNRAHDLRVEAELEPIAGWRGVIGLQTVQRKFSAEGEEAYVQPTETRRNSIYLLEEYRWQDWRWQAALRHERQTVDAQQSAISRSHSGTSFSLGSVWKFTPGYSLSASLTQGNRLPTAEELYANGLHMATSTYERGNPDLKRERSQALDIGLRKTSGDTTFSVNAFHHRVKGYIYGATLDEHDGLQLLQYTQADARFTGVEGQVRQKLSRQWGVTLFGDAVRARLEDGSALPRIPAARVGLRVDTFYKGWDAQAEWVQVLRQNRVTAYETETDGYGMLNLSASYTLRTSGGTPWQFFIKGNNLTNRLAFAHTSFIKNAAPLMGRNITVGVKVSF</sequence>
<proteinExistence type="inferred from homology"/>
<evidence type="ECO:0000313" key="15">
    <source>
        <dbReference type="EMBL" id="SDY33506.1"/>
    </source>
</evidence>
<dbReference type="Proteomes" id="UP000183417">
    <property type="component" value="Unassembled WGS sequence"/>
</dbReference>
<dbReference type="PROSITE" id="PS52016">
    <property type="entry name" value="TONB_DEPENDENT_REC_3"/>
    <property type="match status" value="1"/>
</dbReference>
<dbReference type="InterPro" id="IPR000531">
    <property type="entry name" value="Beta-barrel_TonB"/>
</dbReference>
<feature type="domain" description="TonB-dependent receptor-like beta-barrel" evidence="13">
    <location>
        <begin position="319"/>
        <end position="745"/>
    </location>
</feature>
<evidence type="ECO:0000256" key="2">
    <source>
        <dbReference type="ARBA" id="ARBA00009810"/>
    </source>
</evidence>
<feature type="region of interest" description="Disordered" evidence="12">
    <location>
        <begin position="370"/>
        <end position="393"/>
    </location>
</feature>
<gene>
    <name evidence="15" type="ORF">SAMN05421547_10446</name>
</gene>
<organism evidence="15 16">
    <name type="scientific">Delftia lacustris</name>
    <dbReference type="NCBI Taxonomy" id="558537"/>
    <lineage>
        <taxon>Bacteria</taxon>
        <taxon>Pseudomonadati</taxon>
        <taxon>Pseudomonadota</taxon>
        <taxon>Betaproteobacteria</taxon>
        <taxon>Burkholderiales</taxon>
        <taxon>Comamonadaceae</taxon>
        <taxon>Delftia</taxon>
    </lineage>
</organism>
<feature type="domain" description="TonB-dependent receptor plug" evidence="14">
    <location>
        <begin position="134"/>
        <end position="236"/>
    </location>
</feature>
<dbReference type="InterPro" id="IPR012910">
    <property type="entry name" value="Plug_dom"/>
</dbReference>
<keyword evidence="3 10" id="KW-0813">Transport</keyword>
<dbReference type="Gene3D" id="2.40.170.20">
    <property type="entry name" value="TonB-dependent receptor, beta-barrel domain"/>
    <property type="match status" value="1"/>
</dbReference>
<dbReference type="InterPro" id="IPR039426">
    <property type="entry name" value="TonB-dep_rcpt-like"/>
</dbReference>
<dbReference type="Gene3D" id="2.170.130.10">
    <property type="entry name" value="TonB-dependent receptor, plug domain"/>
    <property type="match status" value="1"/>
</dbReference>
<dbReference type="InterPro" id="IPR037066">
    <property type="entry name" value="Plug_dom_sf"/>
</dbReference>
<evidence type="ECO:0000259" key="14">
    <source>
        <dbReference type="Pfam" id="PF07715"/>
    </source>
</evidence>
<dbReference type="GO" id="GO:0009279">
    <property type="term" value="C:cell outer membrane"/>
    <property type="evidence" value="ECO:0007669"/>
    <property type="project" value="UniProtKB-SubCell"/>
</dbReference>
<evidence type="ECO:0000256" key="8">
    <source>
        <dbReference type="ARBA" id="ARBA00023170"/>
    </source>
</evidence>
<dbReference type="PANTHER" id="PTHR30069">
    <property type="entry name" value="TONB-DEPENDENT OUTER MEMBRANE RECEPTOR"/>
    <property type="match status" value="1"/>
</dbReference>
<evidence type="ECO:0000256" key="9">
    <source>
        <dbReference type="ARBA" id="ARBA00023237"/>
    </source>
</evidence>
<protein>
    <submittedName>
        <fullName evidence="15">Iron complex outermembrane recepter protein</fullName>
    </submittedName>
</protein>
<dbReference type="SUPFAM" id="SSF56935">
    <property type="entry name" value="Porins"/>
    <property type="match status" value="1"/>
</dbReference>
<keyword evidence="9 10" id="KW-0998">Cell outer membrane</keyword>
<name>A0A1H3J0L0_9BURK</name>
<evidence type="ECO:0000256" key="10">
    <source>
        <dbReference type="PROSITE-ProRule" id="PRU01360"/>
    </source>
</evidence>
<evidence type="ECO:0000313" key="16">
    <source>
        <dbReference type="Proteomes" id="UP000183417"/>
    </source>
</evidence>
<dbReference type="Pfam" id="PF00593">
    <property type="entry name" value="TonB_dep_Rec_b-barrel"/>
    <property type="match status" value="1"/>
</dbReference>
<keyword evidence="6 11" id="KW-0798">TonB box</keyword>
<comment type="similarity">
    <text evidence="2 10 11">Belongs to the TonB-dependent receptor family.</text>
</comment>
<comment type="subcellular location">
    <subcellularLocation>
        <location evidence="1 10">Cell outer membrane</location>
        <topology evidence="1 10">Multi-pass membrane protein</topology>
    </subcellularLocation>
</comment>
<dbReference type="AlphaFoldDB" id="A0A1H3J0L0"/>
<evidence type="ECO:0000256" key="4">
    <source>
        <dbReference type="ARBA" id="ARBA00022452"/>
    </source>
</evidence>
<keyword evidence="4 10" id="KW-1134">Transmembrane beta strand</keyword>
<evidence type="ECO:0000256" key="7">
    <source>
        <dbReference type="ARBA" id="ARBA00023136"/>
    </source>
</evidence>
<evidence type="ECO:0000256" key="12">
    <source>
        <dbReference type="SAM" id="MobiDB-lite"/>
    </source>
</evidence>
<dbReference type="GO" id="GO:0044718">
    <property type="term" value="P:siderophore transmembrane transport"/>
    <property type="evidence" value="ECO:0007669"/>
    <property type="project" value="TreeGrafter"/>
</dbReference>